<dbReference type="EMBL" id="JAOYFB010000039">
    <property type="protein sequence ID" value="KAK4029128.1"/>
    <property type="molecule type" value="Genomic_DNA"/>
</dbReference>
<evidence type="ECO:0000313" key="2">
    <source>
        <dbReference type="Proteomes" id="UP001234178"/>
    </source>
</evidence>
<organism evidence="1 2">
    <name type="scientific">Daphnia magna</name>
    <dbReference type="NCBI Taxonomy" id="35525"/>
    <lineage>
        <taxon>Eukaryota</taxon>
        <taxon>Metazoa</taxon>
        <taxon>Ecdysozoa</taxon>
        <taxon>Arthropoda</taxon>
        <taxon>Crustacea</taxon>
        <taxon>Branchiopoda</taxon>
        <taxon>Diplostraca</taxon>
        <taxon>Cladocera</taxon>
        <taxon>Anomopoda</taxon>
        <taxon>Daphniidae</taxon>
        <taxon>Daphnia</taxon>
    </lineage>
</organism>
<name>A0ABR0AVI4_9CRUS</name>
<reference evidence="1 2" key="1">
    <citation type="journal article" date="2023" name="Nucleic Acids Res.">
        <title>The hologenome of Daphnia magna reveals possible DNA methylation and microbiome-mediated evolution of the host genome.</title>
        <authorList>
            <person name="Chaturvedi A."/>
            <person name="Li X."/>
            <person name="Dhandapani V."/>
            <person name="Marshall H."/>
            <person name="Kissane S."/>
            <person name="Cuenca-Cambronero M."/>
            <person name="Asole G."/>
            <person name="Calvet F."/>
            <person name="Ruiz-Romero M."/>
            <person name="Marangio P."/>
            <person name="Guigo R."/>
            <person name="Rago D."/>
            <person name="Mirbahai L."/>
            <person name="Eastwood N."/>
            <person name="Colbourne J.K."/>
            <person name="Zhou J."/>
            <person name="Mallon E."/>
            <person name="Orsini L."/>
        </authorList>
    </citation>
    <scope>NUCLEOTIDE SEQUENCE [LARGE SCALE GENOMIC DNA]</scope>
    <source>
        <strain evidence="1">LRV0_1</strain>
    </source>
</reference>
<sequence>MKHIFKGGFIDDICWLNHEENQYMNKWRITKLENCNSSWHFHSRMPGTSHEHHHPVKSSSAMCCKLSALSVPCFQNIKLLCLVNHHPYTSVLHCGFSSSLLSLLNANRHTGSSLPYHEIGNIVNHAAKLSSYESCSYRLLVEFHCNIHPG</sequence>
<gene>
    <name evidence="1" type="ORF">OUZ56_022138</name>
</gene>
<dbReference type="Proteomes" id="UP001234178">
    <property type="component" value="Unassembled WGS sequence"/>
</dbReference>
<accession>A0ABR0AVI4</accession>
<keyword evidence="2" id="KW-1185">Reference proteome</keyword>
<evidence type="ECO:0000313" key="1">
    <source>
        <dbReference type="EMBL" id="KAK4029128.1"/>
    </source>
</evidence>
<comment type="caution">
    <text evidence="1">The sequence shown here is derived from an EMBL/GenBank/DDBJ whole genome shotgun (WGS) entry which is preliminary data.</text>
</comment>
<proteinExistence type="predicted"/>
<protein>
    <submittedName>
        <fullName evidence="1">Uncharacterized protein</fullName>
    </submittedName>
</protein>